<evidence type="ECO:0000313" key="2">
    <source>
        <dbReference type="Proteomes" id="UP000831701"/>
    </source>
</evidence>
<reference evidence="1" key="1">
    <citation type="submission" date="2022-04" db="EMBL/GenBank/DDBJ databases">
        <title>Jade perch genome.</title>
        <authorList>
            <person name="Chao B."/>
        </authorList>
    </citation>
    <scope>NUCLEOTIDE SEQUENCE</scope>
    <source>
        <strain evidence="1">CB-2022</strain>
    </source>
</reference>
<gene>
    <name evidence="1" type="ORF">L3Q82_018650</name>
</gene>
<proteinExistence type="predicted"/>
<sequence>MWKRYLLHEDELRPGVKPAVLHQYSHMQGCVELNGNKTRLPAADHSYDNYVKTGLEGRGRAAKANYQRWQAYLSPGAEPQQEEKLSANPSRKNQMCASFHNTRPHNSSLISLNEPPRINFIREMICMKHICSQRVARRVGAAFSSCRCFHAEQVKHESRALPIIHHSRYVCELPPNHSFPMAKFPRVLHCLIKDQVITDKQVWVPEIASKDLLGCVHTEEYLNNFISGKINEQEQRRTGFPWSEGIVRRCRYETGEKSVWGRLNRPGKVPLDANHPLCLSCSGGTVLAAEVALQRGLACSTAGGTHHAFPSYGSGFCLLNDLAVAAKYLMDISSPKRKVLIVDLDVHQGDGTAFIFKEEPCVFTFSVHCGKNFPLRKQQSDLDISVEDGLEDKEYLCTVEAHLPWLLETFRPDLVLYDAGVDPHWEDELGRLRLTDQGLYQRDLYVMKTVVSRGIPLASVIGGGYSKDIDKLALRHSIVHRAATQVQDTRHTTADQMFAKT</sequence>
<dbReference type="Proteomes" id="UP000831701">
    <property type="component" value="Chromosome 22"/>
</dbReference>
<comment type="caution">
    <text evidence="1">The sequence shown here is derived from an EMBL/GenBank/DDBJ whole genome shotgun (WGS) entry which is preliminary data.</text>
</comment>
<protein>
    <submittedName>
        <fullName evidence="1">Uncharacterized protein</fullName>
    </submittedName>
</protein>
<evidence type="ECO:0000313" key="1">
    <source>
        <dbReference type="EMBL" id="KAI3354098.1"/>
    </source>
</evidence>
<organism evidence="1 2">
    <name type="scientific">Scortum barcoo</name>
    <name type="common">barcoo grunter</name>
    <dbReference type="NCBI Taxonomy" id="214431"/>
    <lineage>
        <taxon>Eukaryota</taxon>
        <taxon>Metazoa</taxon>
        <taxon>Chordata</taxon>
        <taxon>Craniata</taxon>
        <taxon>Vertebrata</taxon>
        <taxon>Euteleostomi</taxon>
        <taxon>Actinopterygii</taxon>
        <taxon>Neopterygii</taxon>
        <taxon>Teleostei</taxon>
        <taxon>Neoteleostei</taxon>
        <taxon>Acanthomorphata</taxon>
        <taxon>Eupercaria</taxon>
        <taxon>Centrarchiformes</taxon>
        <taxon>Terapontoidei</taxon>
        <taxon>Terapontidae</taxon>
        <taxon>Scortum</taxon>
    </lineage>
</organism>
<keyword evidence="2" id="KW-1185">Reference proteome</keyword>
<name>A0ACB8VHR1_9TELE</name>
<accession>A0ACB8VHR1</accession>
<dbReference type="EMBL" id="CM041552">
    <property type="protein sequence ID" value="KAI3354098.1"/>
    <property type="molecule type" value="Genomic_DNA"/>
</dbReference>